<reference evidence="2 3" key="1">
    <citation type="submission" date="2020-01" db="EMBL/GenBank/DDBJ databases">
        <title>Identification and distribution of gene clusters putatively required for synthesis of sphingolipid metabolism inhibitors in phylogenetically diverse species of the filamentous fungus Fusarium.</title>
        <authorList>
            <person name="Kim H.-S."/>
            <person name="Busman M."/>
            <person name="Brown D.W."/>
            <person name="Divon H."/>
            <person name="Uhlig S."/>
            <person name="Proctor R.H."/>
        </authorList>
    </citation>
    <scope>NUCLEOTIDE SEQUENCE [LARGE SCALE GENOMIC DNA]</scope>
    <source>
        <strain evidence="2 3">NRRL 13308</strain>
    </source>
</reference>
<dbReference type="OrthoDB" id="5818554at2759"/>
<gene>
    <name evidence="2" type="ORF">FACUT_12999</name>
</gene>
<keyword evidence="3" id="KW-1185">Reference proteome</keyword>
<protein>
    <submittedName>
        <fullName evidence="2">Uncharacterized protein</fullName>
    </submittedName>
</protein>
<name>A0A8H4NEA5_9HYPO</name>
<evidence type="ECO:0000313" key="2">
    <source>
        <dbReference type="EMBL" id="KAF4415910.1"/>
    </source>
</evidence>
<proteinExistence type="predicted"/>
<comment type="caution">
    <text evidence="2">The sequence shown here is derived from an EMBL/GenBank/DDBJ whole genome shotgun (WGS) entry which is preliminary data.</text>
</comment>
<feature type="region of interest" description="Disordered" evidence="1">
    <location>
        <begin position="42"/>
        <end position="73"/>
    </location>
</feature>
<dbReference type="Proteomes" id="UP000536711">
    <property type="component" value="Unassembled WGS sequence"/>
</dbReference>
<dbReference type="EMBL" id="JAADJF010000504">
    <property type="protein sequence ID" value="KAF4415910.1"/>
    <property type="molecule type" value="Genomic_DNA"/>
</dbReference>
<evidence type="ECO:0000313" key="3">
    <source>
        <dbReference type="Proteomes" id="UP000536711"/>
    </source>
</evidence>
<sequence>MLKRMWYRRNNECDDPQRLHGPGTYLDPANRVASTQRDAETVVDASKEPQQAPMYQGDSSDHPERFNGIFGNGEFQSTGEDFLLGINESELPSVEEYLFGSFWPGITEFGIENEVGFKHQAEAQPASNSAAIHVEQE</sequence>
<organism evidence="2 3">
    <name type="scientific">Fusarium acutatum</name>
    <dbReference type="NCBI Taxonomy" id="78861"/>
    <lineage>
        <taxon>Eukaryota</taxon>
        <taxon>Fungi</taxon>
        <taxon>Dikarya</taxon>
        <taxon>Ascomycota</taxon>
        <taxon>Pezizomycotina</taxon>
        <taxon>Sordariomycetes</taxon>
        <taxon>Hypocreomycetidae</taxon>
        <taxon>Hypocreales</taxon>
        <taxon>Nectriaceae</taxon>
        <taxon>Fusarium</taxon>
        <taxon>Fusarium fujikuroi species complex</taxon>
    </lineage>
</organism>
<accession>A0A8H4NEA5</accession>
<dbReference type="AlphaFoldDB" id="A0A8H4NEA5"/>
<evidence type="ECO:0000256" key="1">
    <source>
        <dbReference type="SAM" id="MobiDB-lite"/>
    </source>
</evidence>